<keyword evidence="1" id="KW-0479">Metal-binding</keyword>
<dbReference type="OrthoDB" id="1650885at2"/>
<evidence type="ECO:0000259" key="3">
    <source>
        <dbReference type="SMART" id="SM00910"/>
    </source>
</evidence>
<dbReference type="AlphaFoldDB" id="G5K0E7"/>
<accession>G5K0E7</accession>
<dbReference type="Pfam" id="PF08797">
    <property type="entry name" value="HIRAN"/>
    <property type="match status" value="1"/>
</dbReference>
<reference evidence="4 5" key="1">
    <citation type="journal article" date="2014" name="Int. J. Syst. Evol. Microbiol.">
        <title>Phylogenomics and the dynamic genome evolution of the genus Streptococcus.</title>
        <authorList>
            <consortium name="The Broad Institute Genome Sequencing Platform"/>
            <person name="Richards V.P."/>
            <person name="Palmer S.R."/>
            <person name="Pavinski Bitar P.D."/>
            <person name="Qin X."/>
            <person name="Weinstock G.M."/>
            <person name="Highlander S.K."/>
            <person name="Town C.D."/>
            <person name="Burne R.A."/>
            <person name="Stanhope M.J."/>
        </authorList>
    </citation>
    <scope>NUCLEOTIDE SEQUENCE [LARGE SCALE GENOMIC DNA]</scope>
    <source>
        <strain evidence="4 5">707-05</strain>
    </source>
</reference>
<dbReference type="SMART" id="SM00910">
    <property type="entry name" value="HIRAN"/>
    <property type="match status" value="1"/>
</dbReference>
<dbReference type="GO" id="GO:0003676">
    <property type="term" value="F:nucleic acid binding"/>
    <property type="evidence" value="ECO:0007669"/>
    <property type="project" value="InterPro"/>
</dbReference>
<dbReference type="Gene3D" id="3.30.70.2330">
    <property type="match status" value="1"/>
</dbReference>
<evidence type="ECO:0000256" key="1">
    <source>
        <dbReference type="ARBA" id="ARBA00022723"/>
    </source>
</evidence>
<evidence type="ECO:0000313" key="5">
    <source>
        <dbReference type="Proteomes" id="UP000003330"/>
    </source>
</evidence>
<gene>
    <name evidence="4" type="ORF">STRIC_0069</name>
</gene>
<dbReference type="STRING" id="764299.STRIC_0069"/>
<feature type="domain" description="HIRAN" evidence="3">
    <location>
        <begin position="30"/>
        <end position="135"/>
    </location>
</feature>
<organism evidence="4 5">
    <name type="scientific">Streptococcus ictaluri 707-05</name>
    <dbReference type="NCBI Taxonomy" id="764299"/>
    <lineage>
        <taxon>Bacteria</taxon>
        <taxon>Bacillati</taxon>
        <taxon>Bacillota</taxon>
        <taxon>Bacilli</taxon>
        <taxon>Lactobacillales</taxon>
        <taxon>Streptococcaceae</taxon>
        <taxon>Streptococcus</taxon>
    </lineage>
</organism>
<evidence type="ECO:0000313" key="4">
    <source>
        <dbReference type="EMBL" id="EHI70635.1"/>
    </source>
</evidence>
<comment type="caution">
    <text evidence="4">The sequence shown here is derived from an EMBL/GenBank/DDBJ whole genome shotgun (WGS) entry which is preliminary data.</text>
</comment>
<dbReference type="InterPro" id="IPR014905">
    <property type="entry name" value="HIRAN"/>
</dbReference>
<dbReference type="EMBL" id="AEUX02000002">
    <property type="protein sequence ID" value="EHI70635.1"/>
    <property type="molecule type" value="Genomic_DNA"/>
</dbReference>
<keyword evidence="5" id="KW-1185">Reference proteome</keyword>
<proteinExistence type="predicted"/>
<dbReference type="GO" id="GO:0016818">
    <property type="term" value="F:hydrolase activity, acting on acid anhydrides, in phosphorus-containing anhydrides"/>
    <property type="evidence" value="ECO:0007669"/>
    <property type="project" value="InterPro"/>
</dbReference>
<sequence length="136" mass="16018">MSIFNFWKPKQKPFECQPKKDDAFDDANLIYKTVTGIVGMKYRKKNARKALNLLELNDGETDDVELMREPTNPHDHLAIKVYLFGIFVGYIPRREMRELRRIIQKENIIIKATAMVGFPIDENEFDFALFIKIYSK</sequence>
<protein>
    <submittedName>
        <fullName evidence="4">HIRAN domain protein</fullName>
    </submittedName>
</protein>
<evidence type="ECO:0000256" key="2">
    <source>
        <dbReference type="ARBA" id="ARBA00022801"/>
    </source>
</evidence>
<dbReference type="Proteomes" id="UP000003330">
    <property type="component" value="Unassembled WGS sequence"/>
</dbReference>
<dbReference type="GO" id="GO:0008270">
    <property type="term" value="F:zinc ion binding"/>
    <property type="evidence" value="ECO:0007669"/>
    <property type="project" value="InterPro"/>
</dbReference>
<keyword evidence="2" id="KW-0378">Hydrolase</keyword>
<dbReference type="RefSeq" id="WP_008087469.1">
    <property type="nucleotide sequence ID" value="NZ_AEUX02000002.1"/>
</dbReference>
<name>G5K0E7_9STRE</name>